<protein>
    <recommendedName>
        <fullName evidence="6">Prolyl 4-hydroxylase alpha subunit domain-containing protein</fullName>
    </recommendedName>
</protein>
<comment type="cofactor">
    <cofactor evidence="1">
        <name>L-ascorbate</name>
        <dbReference type="ChEBI" id="CHEBI:38290"/>
    </cofactor>
</comment>
<dbReference type="GO" id="GO:0031418">
    <property type="term" value="F:L-ascorbic acid binding"/>
    <property type="evidence" value="ECO:0007669"/>
    <property type="project" value="InterPro"/>
</dbReference>
<dbReference type="HOGENOM" id="CLU_058132_0_4_1"/>
<dbReference type="GO" id="GO:0004656">
    <property type="term" value="F:procollagen-proline 4-dioxygenase activity"/>
    <property type="evidence" value="ECO:0007669"/>
    <property type="project" value="TreeGrafter"/>
</dbReference>
<dbReference type="Proteomes" id="UP000019487">
    <property type="component" value="Unassembled WGS sequence"/>
</dbReference>
<dbReference type="AlphaFoldDB" id="W9CMS7"/>
<evidence type="ECO:0000256" key="1">
    <source>
        <dbReference type="ARBA" id="ARBA00001961"/>
    </source>
</evidence>
<dbReference type="InterPro" id="IPR006620">
    <property type="entry name" value="Pro_4_hyd_alph"/>
</dbReference>
<evidence type="ECO:0000313" key="7">
    <source>
        <dbReference type="EMBL" id="ESZ97161.1"/>
    </source>
</evidence>
<keyword evidence="4" id="KW-0560">Oxidoreductase</keyword>
<dbReference type="InterPro" id="IPR045054">
    <property type="entry name" value="P4HA-like"/>
</dbReference>
<proteinExistence type="predicted"/>
<dbReference type="EMBL" id="AYSA01000098">
    <property type="protein sequence ID" value="ESZ97161.1"/>
    <property type="molecule type" value="Genomic_DNA"/>
</dbReference>
<evidence type="ECO:0000259" key="6">
    <source>
        <dbReference type="SMART" id="SM00702"/>
    </source>
</evidence>
<dbReference type="Gene3D" id="2.60.120.620">
    <property type="entry name" value="q2cbj1_9rhob like domain"/>
    <property type="match status" value="1"/>
</dbReference>
<dbReference type="SMART" id="SM00702">
    <property type="entry name" value="P4Hc"/>
    <property type="match status" value="1"/>
</dbReference>
<organism evidence="7 8">
    <name type="scientific">Sclerotinia borealis (strain F-4128)</name>
    <dbReference type="NCBI Taxonomy" id="1432307"/>
    <lineage>
        <taxon>Eukaryota</taxon>
        <taxon>Fungi</taxon>
        <taxon>Dikarya</taxon>
        <taxon>Ascomycota</taxon>
        <taxon>Pezizomycotina</taxon>
        <taxon>Leotiomycetes</taxon>
        <taxon>Helotiales</taxon>
        <taxon>Sclerotiniaceae</taxon>
        <taxon>Sclerotinia</taxon>
    </lineage>
</organism>
<evidence type="ECO:0000256" key="3">
    <source>
        <dbReference type="ARBA" id="ARBA00022964"/>
    </source>
</evidence>
<evidence type="ECO:0000313" key="8">
    <source>
        <dbReference type="Proteomes" id="UP000019487"/>
    </source>
</evidence>
<comment type="caution">
    <text evidence="7">The sequence shown here is derived from an EMBL/GenBank/DDBJ whole genome shotgun (WGS) entry which is preliminary data.</text>
</comment>
<keyword evidence="5" id="KW-0408">Iron</keyword>
<keyword evidence="8" id="KW-1185">Reference proteome</keyword>
<keyword evidence="2" id="KW-0479">Metal-binding</keyword>
<evidence type="ECO:0000256" key="5">
    <source>
        <dbReference type="ARBA" id="ARBA00023004"/>
    </source>
</evidence>
<dbReference type="FunFam" id="2.60.120.620:FF:000027">
    <property type="entry name" value="Oxidoreductase, 2OG-Fe(II) oxygenase family family"/>
    <property type="match status" value="1"/>
</dbReference>
<keyword evidence="3" id="KW-0223">Dioxygenase</keyword>
<evidence type="ECO:0000256" key="4">
    <source>
        <dbReference type="ARBA" id="ARBA00023002"/>
    </source>
</evidence>
<dbReference type="GO" id="GO:0005506">
    <property type="term" value="F:iron ion binding"/>
    <property type="evidence" value="ECO:0007669"/>
    <property type="project" value="InterPro"/>
</dbReference>
<dbReference type="GO" id="GO:0005783">
    <property type="term" value="C:endoplasmic reticulum"/>
    <property type="evidence" value="ECO:0007669"/>
    <property type="project" value="TreeGrafter"/>
</dbReference>
<sequence length="261" mass="29481">MLLYAFALIPLYILVWVPLSQIIFGRQSSLDEPLDLNSTFIASDEPLNCPEDSYKMFIISREPLMIYIEGFLKGNESRHLVDVSEPLYAPSTISYGQETTIDTSVRHSEVALLERDEVVRCIEHRARAFQGWRGEMGIEKLRTQSDWSGGKRGVDRLSTFMVYVDVSPDIKGGGTEFPRVVGPKGGRWDEFLDTTEGLDPRSGKNVTVEGVTFKPVKGNAIFWENVDRDGRGYEETWHAGLPVERGSKVGLNIWSYGRTIR</sequence>
<gene>
    <name evidence="7" type="ORF">SBOR_2417</name>
</gene>
<reference evidence="7 8" key="1">
    <citation type="journal article" date="2014" name="Genome Announc.">
        <title>Draft genome sequence of Sclerotinia borealis, a psychrophilic plant pathogenic fungus.</title>
        <authorList>
            <person name="Mardanov A.V."/>
            <person name="Beletsky A.V."/>
            <person name="Kadnikov V.V."/>
            <person name="Ignatov A.N."/>
            <person name="Ravin N.V."/>
        </authorList>
    </citation>
    <scope>NUCLEOTIDE SEQUENCE [LARGE SCALE GENOMIC DNA]</scope>
    <source>
        <strain evidence="8">F-4157</strain>
    </source>
</reference>
<dbReference type="PANTHER" id="PTHR10869:SF246">
    <property type="entry name" value="TRANSMEMBRANE PROLYL 4-HYDROXYLASE"/>
    <property type="match status" value="1"/>
</dbReference>
<accession>W9CMS7</accession>
<evidence type="ECO:0000256" key="2">
    <source>
        <dbReference type="ARBA" id="ARBA00022723"/>
    </source>
</evidence>
<feature type="domain" description="Prolyl 4-hydroxylase alpha subunit" evidence="6">
    <location>
        <begin position="63"/>
        <end position="256"/>
    </location>
</feature>
<dbReference type="OrthoDB" id="420380at2759"/>
<dbReference type="STRING" id="1432307.W9CMS7"/>
<name>W9CMS7_SCLBF</name>
<dbReference type="PANTHER" id="PTHR10869">
    <property type="entry name" value="PROLYL 4-HYDROXYLASE ALPHA SUBUNIT"/>
    <property type="match status" value="1"/>
</dbReference>